<organism evidence="2 3">
    <name type="scientific">Desulforamulus aquiferis</name>
    <dbReference type="NCBI Taxonomy" id="1397668"/>
    <lineage>
        <taxon>Bacteria</taxon>
        <taxon>Bacillati</taxon>
        <taxon>Bacillota</taxon>
        <taxon>Clostridia</taxon>
        <taxon>Eubacteriales</taxon>
        <taxon>Peptococcaceae</taxon>
        <taxon>Desulforamulus</taxon>
    </lineage>
</organism>
<comment type="caution">
    <text evidence="2">The sequence shown here is derived from an EMBL/GenBank/DDBJ whole genome shotgun (WGS) entry which is preliminary data.</text>
</comment>
<dbReference type="EMBL" id="JARPTC010000016">
    <property type="protein sequence ID" value="MDO7787794.1"/>
    <property type="molecule type" value="Genomic_DNA"/>
</dbReference>
<accession>A0AAW7ZEU1</accession>
<dbReference type="Proteomes" id="UP001172911">
    <property type="component" value="Unassembled WGS sequence"/>
</dbReference>
<name>A0AAW7ZEU1_9FIRM</name>
<keyword evidence="1" id="KW-0812">Transmembrane</keyword>
<dbReference type="AlphaFoldDB" id="A0AAW7ZEU1"/>
<protein>
    <submittedName>
        <fullName evidence="2">DUF2512 family protein</fullName>
    </submittedName>
</protein>
<keyword evidence="3" id="KW-1185">Reference proteome</keyword>
<proteinExistence type="predicted"/>
<dbReference type="InterPro" id="IPR019649">
    <property type="entry name" value="DUF2512"/>
</dbReference>
<keyword evidence="1" id="KW-1133">Transmembrane helix</keyword>
<evidence type="ECO:0000256" key="1">
    <source>
        <dbReference type="SAM" id="Phobius"/>
    </source>
</evidence>
<feature type="transmembrane region" description="Helical" evidence="1">
    <location>
        <begin position="61"/>
        <end position="82"/>
    </location>
</feature>
<reference evidence="2" key="2">
    <citation type="submission" date="2023-03" db="EMBL/GenBank/DDBJ databases">
        <authorList>
            <person name="Zhang Z."/>
        </authorList>
    </citation>
    <scope>NUCLEOTIDE SEQUENCE</scope>
    <source>
        <strain evidence="2">DSA</strain>
    </source>
</reference>
<dbReference type="Pfam" id="PF10710">
    <property type="entry name" value="DUF2512"/>
    <property type="match status" value="1"/>
</dbReference>
<feature type="transmembrane region" description="Helical" evidence="1">
    <location>
        <begin position="5"/>
        <end position="25"/>
    </location>
</feature>
<feature type="transmembrane region" description="Helical" evidence="1">
    <location>
        <begin position="88"/>
        <end position="105"/>
    </location>
</feature>
<feature type="transmembrane region" description="Helical" evidence="1">
    <location>
        <begin position="31"/>
        <end position="49"/>
    </location>
</feature>
<gene>
    <name evidence="2" type="ORF">P6N53_11245</name>
</gene>
<sequence length="118" mass="13152">MNSIFLSLAIKFFMILVTAWIAITFIAANSWSWALAVAVIVTVATYFAGDRFILTRYGNPSATIIEGVLAAFILLIIDFASADLRLTIMSYIIFGLLIAVGEYFFHRYLVEADIVETK</sequence>
<reference evidence="2" key="1">
    <citation type="journal article" date="2023" name="J. Hazard. Mater.">
        <title>Anaerobic biodegradation of pyrene and benzo[a]pyrene by a new sulfate-reducing Desulforamulus aquiferis strain DSA.</title>
        <authorList>
            <person name="Zhang Z."/>
            <person name="Sun J."/>
            <person name="Gong X."/>
            <person name="Wang C."/>
            <person name="Wang H."/>
        </authorList>
    </citation>
    <scope>NUCLEOTIDE SEQUENCE</scope>
    <source>
        <strain evidence="2">DSA</strain>
    </source>
</reference>
<keyword evidence="1" id="KW-0472">Membrane</keyword>
<evidence type="ECO:0000313" key="2">
    <source>
        <dbReference type="EMBL" id="MDO7787794.1"/>
    </source>
</evidence>
<dbReference type="RefSeq" id="WP_304543134.1">
    <property type="nucleotide sequence ID" value="NZ_JARPTC010000016.1"/>
</dbReference>
<evidence type="ECO:0000313" key="3">
    <source>
        <dbReference type="Proteomes" id="UP001172911"/>
    </source>
</evidence>